<keyword evidence="5 6" id="KW-0067">ATP-binding</keyword>
<dbReference type="UniPathway" id="UPA00140">
    <property type="reaction ID" value="UER00205"/>
</dbReference>
<keyword evidence="6 10" id="KW-0418">Kinase</keyword>
<reference evidence="10 11" key="1">
    <citation type="submission" date="2019-04" db="EMBL/GenBank/DDBJ databases">
        <authorList>
            <person name="Li Y."/>
            <person name="Wang J."/>
        </authorList>
    </citation>
    <scope>NUCLEOTIDE SEQUENCE [LARGE SCALE GENOMIC DNA]</scope>
    <source>
        <strain evidence="10 11">DSM 14668</strain>
    </source>
</reference>
<sequence>MGGFVVWFTGLSGAGKSTLGAMLAAELRARGVHVEVLDGDEVRTHLSKGLGFSREDRDTNVRRIGFVAKLVARSGACAITGAISPFRAIRDEQRAQIERFVEVYCSASIDALAARDPKGLYRKALAGEIKGFTGVDDPYEPPLAPEVTLSTDHESKEESLAKIVGKLEELGFVPRRASAILGPGTALSLVAPHGGELVIRAVQAQERREALAERARSLPTITLDREAEVDLARLADGSLSPLKGFLGSKDWLRVADEMRLEQGLPWPTFVTLAASEEAARAAQARGEAALCTAAGEVVAIVEVSDVYRPEDLVRGRKLLGPLGKDDPEITRQLRRGPFLVGGEVQVLREGFPATGATDPPRRTRQLFQHEGETKVTALRVRSIPRRAEEHLARLALDLTGALWIQVLTNVEGGDASRVDPGARGRRSLYEVLASSFPPRRVLVSDGIEVRRSGARRAVLDAILSQNHGASHAVVTLSAEEGGASGAERAFRVYAPGELGVTPLCIEEPFYSTTLNAMATERSAPGDTSTRITATEAEILDRIQRGEAPPPEVVRPEITREIRSMYERAKGG</sequence>
<evidence type="ECO:0000256" key="4">
    <source>
        <dbReference type="ARBA" id="ARBA00022741"/>
    </source>
</evidence>
<feature type="domain" description="ATP-sulfurylase PUA-like" evidence="9">
    <location>
        <begin position="191"/>
        <end position="348"/>
    </location>
</feature>
<evidence type="ECO:0000259" key="9">
    <source>
        <dbReference type="Pfam" id="PF14306"/>
    </source>
</evidence>
<keyword evidence="11" id="KW-1185">Reference proteome</keyword>
<dbReference type="GO" id="GO:0010134">
    <property type="term" value="P:sulfate assimilation via adenylyl sulfate reduction"/>
    <property type="evidence" value="ECO:0007669"/>
    <property type="project" value="TreeGrafter"/>
</dbReference>
<dbReference type="Pfam" id="PF01583">
    <property type="entry name" value="APS_kinase"/>
    <property type="match status" value="1"/>
</dbReference>
<dbReference type="InterPro" id="IPR002891">
    <property type="entry name" value="APS"/>
</dbReference>
<dbReference type="Proteomes" id="UP000309215">
    <property type="component" value="Unassembled WGS sequence"/>
</dbReference>
<feature type="binding site" evidence="6">
    <location>
        <begin position="10"/>
        <end position="17"/>
    </location>
    <ligand>
        <name>ATP</name>
        <dbReference type="ChEBI" id="CHEBI:30616"/>
    </ligand>
</feature>
<evidence type="ECO:0000256" key="2">
    <source>
        <dbReference type="ARBA" id="ARBA00012121"/>
    </source>
</evidence>
<dbReference type="GO" id="GO:0005524">
    <property type="term" value="F:ATP binding"/>
    <property type="evidence" value="ECO:0007669"/>
    <property type="project" value="UniProtKB-UniRule"/>
</dbReference>
<evidence type="ECO:0000256" key="6">
    <source>
        <dbReference type="HAMAP-Rule" id="MF_00065"/>
    </source>
</evidence>
<dbReference type="EC" id="2.7.1.25" evidence="2 6"/>
<dbReference type="RefSeq" id="WP_136933815.1">
    <property type="nucleotide sequence ID" value="NZ_SSMQ01000054.1"/>
</dbReference>
<comment type="caution">
    <text evidence="10">The sequence shown here is derived from an EMBL/GenBank/DDBJ whole genome shotgun (WGS) entry which is preliminary data.</text>
</comment>
<evidence type="ECO:0000313" key="10">
    <source>
        <dbReference type="EMBL" id="TKC99685.1"/>
    </source>
</evidence>
<dbReference type="AlphaFoldDB" id="A0A4U1IYL6"/>
<comment type="function">
    <text evidence="6">Catalyzes the synthesis of activated sulfate.</text>
</comment>
<keyword evidence="4 6" id="KW-0547">Nucleotide-binding</keyword>
<evidence type="ECO:0000256" key="5">
    <source>
        <dbReference type="ARBA" id="ARBA00022840"/>
    </source>
</evidence>
<comment type="catalytic activity">
    <reaction evidence="1 6">
        <text>adenosine 5'-phosphosulfate + ATP = 3'-phosphoadenylyl sulfate + ADP + H(+)</text>
        <dbReference type="Rhea" id="RHEA:24152"/>
        <dbReference type="ChEBI" id="CHEBI:15378"/>
        <dbReference type="ChEBI" id="CHEBI:30616"/>
        <dbReference type="ChEBI" id="CHEBI:58243"/>
        <dbReference type="ChEBI" id="CHEBI:58339"/>
        <dbReference type="ChEBI" id="CHEBI:456216"/>
        <dbReference type="EC" id="2.7.1.25"/>
    </reaction>
</comment>
<evidence type="ECO:0000259" key="7">
    <source>
        <dbReference type="Pfam" id="PF01583"/>
    </source>
</evidence>
<dbReference type="Pfam" id="PF14306">
    <property type="entry name" value="PUA_2"/>
    <property type="match status" value="1"/>
</dbReference>
<dbReference type="SUPFAM" id="SSF52540">
    <property type="entry name" value="P-loop containing nucleoside triphosphate hydrolases"/>
    <property type="match status" value="1"/>
</dbReference>
<dbReference type="OrthoDB" id="9804504at2"/>
<feature type="domain" description="APS kinase" evidence="7">
    <location>
        <begin position="3"/>
        <end position="149"/>
    </location>
</feature>
<dbReference type="InterPro" id="IPR014729">
    <property type="entry name" value="Rossmann-like_a/b/a_fold"/>
</dbReference>
<dbReference type="HAMAP" id="MF_00065">
    <property type="entry name" value="Adenylyl_sulf_kinase"/>
    <property type="match status" value="1"/>
</dbReference>
<dbReference type="InterPro" id="IPR050512">
    <property type="entry name" value="Sulf_AdTrans/APS_kinase"/>
</dbReference>
<gene>
    <name evidence="6 10" type="primary">cysC</name>
    <name evidence="10" type="ORF">E8A74_37015</name>
</gene>
<dbReference type="NCBIfam" id="NF003013">
    <property type="entry name" value="PRK03846.1"/>
    <property type="match status" value="1"/>
</dbReference>
<organism evidence="10 11">
    <name type="scientific">Polyangium fumosum</name>
    <dbReference type="NCBI Taxonomy" id="889272"/>
    <lineage>
        <taxon>Bacteria</taxon>
        <taxon>Pseudomonadati</taxon>
        <taxon>Myxococcota</taxon>
        <taxon>Polyangia</taxon>
        <taxon>Polyangiales</taxon>
        <taxon>Polyangiaceae</taxon>
        <taxon>Polyangium</taxon>
    </lineage>
</organism>
<accession>A0A4U1IYL6</accession>
<keyword evidence="3 6" id="KW-0808">Transferase</keyword>
<evidence type="ECO:0000256" key="1">
    <source>
        <dbReference type="ARBA" id="ARBA00001823"/>
    </source>
</evidence>
<dbReference type="SUPFAM" id="SSF88697">
    <property type="entry name" value="PUA domain-like"/>
    <property type="match status" value="1"/>
</dbReference>
<dbReference type="Gene3D" id="3.40.50.620">
    <property type="entry name" value="HUPs"/>
    <property type="match status" value="1"/>
</dbReference>
<dbReference type="GO" id="GO:0004781">
    <property type="term" value="F:sulfate adenylyltransferase (ATP) activity"/>
    <property type="evidence" value="ECO:0007669"/>
    <property type="project" value="InterPro"/>
</dbReference>
<evidence type="ECO:0000259" key="8">
    <source>
        <dbReference type="Pfam" id="PF01747"/>
    </source>
</evidence>
<evidence type="ECO:0000256" key="3">
    <source>
        <dbReference type="ARBA" id="ARBA00022679"/>
    </source>
</evidence>
<dbReference type="EMBL" id="SSMQ01000054">
    <property type="protein sequence ID" value="TKC99685.1"/>
    <property type="molecule type" value="Genomic_DNA"/>
</dbReference>
<name>A0A4U1IYL6_9BACT</name>
<dbReference type="InterPro" id="IPR059117">
    <property type="entry name" value="APS_kinase_dom"/>
</dbReference>
<dbReference type="InterPro" id="IPR015947">
    <property type="entry name" value="PUA-like_sf"/>
</dbReference>
<dbReference type="Pfam" id="PF01747">
    <property type="entry name" value="ATP-sulfurylase"/>
    <property type="match status" value="1"/>
</dbReference>
<dbReference type="Gene3D" id="3.10.400.10">
    <property type="entry name" value="Sulfate adenylyltransferase"/>
    <property type="match status" value="1"/>
</dbReference>
<evidence type="ECO:0000313" key="11">
    <source>
        <dbReference type="Proteomes" id="UP000309215"/>
    </source>
</evidence>
<dbReference type="SUPFAM" id="SSF52374">
    <property type="entry name" value="Nucleotidylyl transferase"/>
    <property type="match status" value="1"/>
</dbReference>
<dbReference type="NCBIfam" id="TIGR00455">
    <property type="entry name" value="apsK"/>
    <property type="match status" value="1"/>
</dbReference>
<dbReference type="GO" id="GO:0019379">
    <property type="term" value="P:sulfate assimilation, phosphoadenylyl sulfate reduction by phosphoadenylyl-sulfate reductase (thioredoxin)"/>
    <property type="evidence" value="ECO:0007669"/>
    <property type="project" value="TreeGrafter"/>
</dbReference>
<dbReference type="InterPro" id="IPR024951">
    <property type="entry name" value="Sulfurylase_cat_dom"/>
</dbReference>
<dbReference type="CDD" id="cd02027">
    <property type="entry name" value="APSK"/>
    <property type="match status" value="1"/>
</dbReference>
<proteinExistence type="inferred from homology"/>
<feature type="active site" description="Phosphoserine intermediate" evidence="6">
    <location>
        <position position="84"/>
    </location>
</feature>
<protein>
    <recommendedName>
        <fullName evidence="2 6">Adenylyl-sulfate kinase</fullName>
        <ecNumber evidence="2 6">2.7.1.25</ecNumber>
    </recommendedName>
    <alternativeName>
        <fullName evidence="6">APS kinase</fullName>
    </alternativeName>
    <alternativeName>
        <fullName evidence="6">ATP adenosine-5'-phosphosulfate 3'-phosphotransferase</fullName>
    </alternativeName>
    <alternativeName>
        <fullName evidence="6">Adenosine-5'-phosphosulfate kinase</fullName>
    </alternativeName>
</protein>
<dbReference type="GO" id="GO:0070814">
    <property type="term" value="P:hydrogen sulfide biosynthetic process"/>
    <property type="evidence" value="ECO:0007669"/>
    <property type="project" value="UniProtKB-UniRule"/>
</dbReference>
<dbReference type="GO" id="GO:0004020">
    <property type="term" value="F:adenylylsulfate kinase activity"/>
    <property type="evidence" value="ECO:0007669"/>
    <property type="project" value="UniProtKB-UniRule"/>
</dbReference>
<dbReference type="PANTHER" id="PTHR42700:SF1">
    <property type="entry name" value="SULFATE ADENYLYLTRANSFERASE"/>
    <property type="match status" value="1"/>
</dbReference>
<comment type="similarity">
    <text evidence="6">Belongs to the APS kinase family.</text>
</comment>
<feature type="domain" description="Sulphate adenylyltransferase catalytic" evidence="8">
    <location>
        <begin position="359"/>
        <end position="563"/>
    </location>
</feature>
<keyword evidence="6" id="KW-0597">Phosphoprotein</keyword>
<dbReference type="GO" id="GO:0005737">
    <property type="term" value="C:cytoplasm"/>
    <property type="evidence" value="ECO:0007669"/>
    <property type="project" value="TreeGrafter"/>
</dbReference>
<dbReference type="PANTHER" id="PTHR42700">
    <property type="entry name" value="SULFATE ADENYLYLTRANSFERASE"/>
    <property type="match status" value="1"/>
</dbReference>
<dbReference type="NCBIfam" id="NF002059">
    <property type="entry name" value="PRK00889.1"/>
    <property type="match status" value="1"/>
</dbReference>
<dbReference type="InterPro" id="IPR025980">
    <property type="entry name" value="ATP-Sase_PUA-like_dom"/>
</dbReference>
<dbReference type="InterPro" id="IPR027417">
    <property type="entry name" value="P-loop_NTPase"/>
</dbReference>
<comment type="pathway">
    <text evidence="6">Sulfur metabolism; hydrogen sulfide biosynthesis; sulfite from sulfate: step 2/3.</text>
</comment>
<dbReference type="Gene3D" id="3.40.50.300">
    <property type="entry name" value="P-loop containing nucleotide triphosphate hydrolases"/>
    <property type="match status" value="1"/>
</dbReference>